<evidence type="ECO:0008006" key="3">
    <source>
        <dbReference type="Google" id="ProtNLM"/>
    </source>
</evidence>
<gene>
    <name evidence="1" type="ORF">SAMN04487989_1049</name>
</gene>
<dbReference type="EMBL" id="FOVN01000004">
    <property type="protein sequence ID" value="SFN78802.1"/>
    <property type="molecule type" value="Genomic_DNA"/>
</dbReference>
<name>A0A1I5BW16_9FLAO</name>
<evidence type="ECO:0000313" key="1">
    <source>
        <dbReference type="EMBL" id="SFN78802.1"/>
    </source>
</evidence>
<dbReference type="AlphaFoldDB" id="A0A1I5BW16"/>
<dbReference type="RefSeq" id="WP_092208652.1">
    <property type="nucleotide sequence ID" value="NZ_FOVN01000004.1"/>
</dbReference>
<dbReference type="Pfam" id="PF14054">
    <property type="entry name" value="DUF4249"/>
    <property type="match status" value="1"/>
</dbReference>
<reference evidence="2" key="1">
    <citation type="submission" date="2016-10" db="EMBL/GenBank/DDBJ databases">
        <authorList>
            <person name="Varghese N."/>
            <person name="Submissions S."/>
        </authorList>
    </citation>
    <scope>NUCLEOTIDE SEQUENCE [LARGE SCALE GENOMIC DNA]</scope>
    <source>
        <strain evidence="2">DSM 23925</strain>
    </source>
</reference>
<sequence>MKQVIILLISFLMFSSCEDVIDVEVPTSEPKLVIDASINWIKGTSGNEQSIKLTLTAPYFESSVPPANNAEVWITDEANNTYEFMEDANTGVYKNSTFVPILNTEYNLTVVYENEIYTATETLLAVADFDFVEQDLEGGITGEETEIKAYFTDPADEENYYFFEFIPSIPVNKTLDTFKDEFVNGNQIFGFYVEEDLTTNDTVIIRNHGVSERFYEFMFILLQQTGTSGGGPFETQPATVRGNCKNISNPENFPLGYFRLSEVSEITYVIE</sequence>
<organism evidence="1 2">
    <name type="scientific">Bizionia echini</name>
    <dbReference type="NCBI Taxonomy" id="649333"/>
    <lineage>
        <taxon>Bacteria</taxon>
        <taxon>Pseudomonadati</taxon>
        <taxon>Bacteroidota</taxon>
        <taxon>Flavobacteriia</taxon>
        <taxon>Flavobacteriales</taxon>
        <taxon>Flavobacteriaceae</taxon>
        <taxon>Bizionia</taxon>
    </lineage>
</organism>
<dbReference type="STRING" id="649333.SAMN04487989_1049"/>
<keyword evidence="2" id="KW-1185">Reference proteome</keyword>
<accession>A0A1I5BW16</accession>
<dbReference type="InterPro" id="IPR025345">
    <property type="entry name" value="DUF4249"/>
</dbReference>
<evidence type="ECO:0000313" key="2">
    <source>
        <dbReference type="Proteomes" id="UP000198705"/>
    </source>
</evidence>
<proteinExistence type="predicted"/>
<dbReference type="PROSITE" id="PS51257">
    <property type="entry name" value="PROKAR_LIPOPROTEIN"/>
    <property type="match status" value="1"/>
</dbReference>
<dbReference type="OrthoDB" id="1430047at2"/>
<protein>
    <recommendedName>
        <fullName evidence="3">DUF4249 domain-containing protein</fullName>
    </recommendedName>
</protein>
<dbReference type="Proteomes" id="UP000198705">
    <property type="component" value="Unassembled WGS sequence"/>
</dbReference>